<dbReference type="PANTHER" id="PTHR21629">
    <property type="entry name" value="C6 DOMAIN-CONTAINING PROTEIN"/>
    <property type="match status" value="1"/>
</dbReference>
<dbReference type="AlphaFoldDB" id="A0AAV5WR81"/>
<organism evidence="2 3">
    <name type="scientific">Pristionchus fissidentatus</name>
    <dbReference type="NCBI Taxonomy" id="1538716"/>
    <lineage>
        <taxon>Eukaryota</taxon>
        <taxon>Metazoa</taxon>
        <taxon>Ecdysozoa</taxon>
        <taxon>Nematoda</taxon>
        <taxon>Chromadorea</taxon>
        <taxon>Rhabditida</taxon>
        <taxon>Rhabditina</taxon>
        <taxon>Diplogasteromorpha</taxon>
        <taxon>Diplogasteroidea</taxon>
        <taxon>Neodiplogasteridae</taxon>
        <taxon>Pristionchus</taxon>
    </lineage>
</organism>
<reference evidence="2" key="1">
    <citation type="submission" date="2023-10" db="EMBL/GenBank/DDBJ databases">
        <title>Genome assembly of Pristionchus species.</title>
        <authorList>
            <person name="Yoshida K."/>
            <person name="Sommer R.J."/>
        </authorList>
    </citation>
    <scope>NUCLEOTIDE SEQUENCE</scope>
    <source>
        <strain evidence="2">RS5133</strain>
    </source>
</reference>
<comment type="caution">
    <text evidence="2">The sequence shown here is derived from an EMBL/GenBank/DDBJ whole genome shotgun (WGS) entry which is preliminary data.</text>
</comment>
<proteinExistence type="predicted"/>
<evidence type="ECO:0000313" key="3">
    <source>
        <dbReference type="Proteomes" id="UP001432322"/>
    </source>
</evidence>
<dbReference type="PANTHER" id="PTHR21629:SF5">
    <property type="entry name" value="C6 DOMAIN-CONTAINING PROTEIN"/>
    <property type="match status" value="1"/>
</dbReference>
<evidence type="ECO:0000313" key="2">
    <source>
        <dbReference type="EMBL" id="GMT33128.1"/>
    </source>
</evidence>
<accession>A0AAV5WR81</accession>
<evidence type="ECO:0000259" key="1">
    <source>
        <dbReference type="Pfam" id="PF01681"/>
    </source>
</evidence>
<name>A0AAV5WR81_9BILA</name>
<dbReference type="Pfam" id="PF01681">
    <property type="entry name" value="C6"/>
    <property type="match status" value="1"/>
</dbReference>
<protein>
    <recommendedName>
        <fullName evidence="1">C6 domain-containing protein</fullName>
    </recommendedName>
</protein>
<feature type="domain" description="C6" evidence="1">
    <location>
        <begin position="49"/>
        <end position="136"/>
    </location>
</feature>
<keyword evidence="3" id="KW-1185">Reference proteome</keyword>
<dbReference type="InterPro" id="IPR002601">
    <property type="entry name" value="C6_domain"/>
</dbReference>
<feature type="non-terminal residue" evidence="2">
    <location>
        <position position="139"/>
    </location>
</feature>
<feature type="non-terminal residue" evidence="2">
    <location>
        <position position="1"/>
    </location>
</feature>
<sequence>GVVTDVNGVATFVVTCNAEGTAWVNMGRVITQVECAIGAAIFSTDCKACAADLITVTASGDGAHPMDGDVTDTSGLCAVRTFTCNGYNANIEVFPLRSETALIVNLEGEYNVATFEVTCNGTAWVNSGAIITQLECASA</sequence>
<dbReference type="Proteomes" id="UP001432322">
    <property type="component" value="Unassembled WGS sequence"/>
</dbReference>
<gene>
    <name evidence="2" type="ORF">PFISCL1PPCAC_24425</name>
</gene>
<dbReference type="EMBL" id="BTSY01000006">
    <property type="protein sequence ID" value="GMT33128.1"/>
    <property type="molecule type" value="Genomic_DNA"/>
</dbReference>